<evidence type="ECO:0000256" key="1">
    <source>
        <dbReference type="ARBA" id="ARBA00003856"/>
    </source>
</evidence>
<keyword evidence="8" id="KW-0539">Nucleus</keyword>
<dbReference type="Proteomes" id="UP001479290">
    <property type="component" value="Unassembled WGS sequence"/>
</dbReference>
<dbReference type="EMBL" id="JAWDJR010000001">
    <property type="protein sequence ID" value="KAK9981411.1"/>
    <property type="molecule type" value="Genomic_DNA"/>
</dbReference>
<feature type="region of interest" description="Disordered" evidence="9">
    <location>
        <begin position="142"/>
        <end position="180"/>
    </location>
</feature>
<dbReference type="PANTHER" id="PTHR10656">
    <property type="entry name" value="CELL FATE DETERMINING PROTEIN MAB21-RELATED"/>
    <property type="match status" value="1"/>
</dbReference>
<comment type="function">
    <text evidence="1">Enhances Ca(2+)-mediated inhibition of inositol 1,4,5-triphosphate receptor (ITPR) Ca(2+) release.</text>
</comment>
<gene>
    <name evidence="10" type="ORF">ABG768_000944</name>
</gene>
<accession>A0AAW2B626</accession>
<keyword evidence="7" id="KW-0325">Glycoprotein</keyword>
<dbReference type="AlphaFoldDB" id="A0AAW2B626"/>
<evidence type="ECO:0000256" key="3">
    <source>
        <dbReference type="ARBA" id="ARBA00004494"/>
    </source>
</evidence>
<comment type="caution">
    <text evidence="10">The sequence shown here is derived from an EMBL/GenBank/DDBJ whole genome shotgun (WGS) entry which is preliminary data.</text>
</comment>
<keyword evidence="6" id="KW-0175">Coiled coil</keyword>
<proteinExistence type="predicted"/>
<comment type="subcellular location">
    <subcellularLocation>
        <location evidence="2">Cell membrane</location>
        <topology evidence="2">Single-pass type I membrane protein</topology>
    </subcellularLocation>
    <subcellularLocation>
        <location evidence="3">Nucleus outer membrane</location>
        <topology evidence="3">Single-pass type I membrane protein</topology>
    </subcellularLocation>
</comment>
<protein>
    <recommendedName>
        <fullName evidence="4">Inositol 1,4,5-trisphosphate receptor-interacting protein</fullName>
    </recommendedName>
</protein>
<feature type="compositionally biased region" description="Polar residues" evidence="9">
    <location>
        <begin position="142"/>
        <end position="162"/>
    </location>
</feature>
<keyword evidence="11" id="KW-1185">Reference proteome</keyword>
<dbReference type="PRINTS" id="PR02107">
    <property type="entry name" value="INOS145TPRIP"/>
</dbReference>
<dbReference type="Gene3D" id="1.10.1410.40">
    <property type="match status" value="1"/>
</dbReference>
<evidence type="ECO:0000313" key="11">
    <source>
        <dbReference type="Proteomes" id="UP001479290"/>
    </source>
</evidence>
<dbReference type="GO" id="GO:0005886">
    <property type="term" value="C:plasma membrane"/>
    <property type="evidence" value="ECO:0007669"/>
    <property type="project" value="UniProtKB-SubCell"/>
</dbReference>
<evidence type="ECO:0000256" key="2">
    <source>
        <dbReference type="ARBA" id="ARBA00004251"/>
    </source>
</evidence>
<keyword evidence="5" id="KW-0472">Membrane</keyword>
<evidence type="ECO:0000256" key="8">
    <source>
        <dbReference type="ARBA" id="ARBA00023242"/>
    </source>
</evidence>
<sequence>MEDTILKVFLVVVSMLLSKDHNVTHDQDDSITVSMQNHERFLLKERAKLEQGEQAVAIELPHSNQEVSQSDRTVPRREGDMSDVQQIMPNVKTTELHKEQMSPVGEQNDFHQKEFAPDDQEILDIDKDKRTLHMPKEDLTHEQVNVDQSGSAVDQNVSQGDATQPEKPQSGRIDTHREVDRGLVVDQNISTSSQGSTMTTQGKQSSDQEDTFTWYFWKTLSLISLLRFLKRFLRKGFKLQRKMQCQNILSGISNIDNETLTSFHNQCVLVPPSHRWKTFEFVEGFVNDLLETVKNMSAAGSDMKIADFVGVGSLYEQWASRKSIVCDIHIPIIPPKPYSLEFELLKESRGSSTTQYFCKIKMVKGAASSTTCPCSNSNLDDDDMLCLLHPDNKKDDHVTESYINDLLCEENSSYLAKTHVVKWFKTAIRKAWKEISHKYEFELIFQNRENPRSLKVRFRSGQVILFSLTPIVRFKDSEVHLISNLPSTIFSDTHWPICFTHYENALLQHATKTLPDNACHIHCLQILSFLHKHQTGLTGPCGLTSYHLKNALLHLLVNNPSSWDPEQMVLKLSDLLTFLLEKLEDKAFDHALVGNPLIPTEIGLPEEFRTGKPINLFLPLLNEELYIKTKTHLLEMIRNMPVLIYEYGSVRSVL</sequence>
<evidence type="ECO:0000256" key="4">
    <source>
        <dbReference type="ARBA" id="ARBA00019443"/>
    </source>
</evidence>
<evidence type="ECO:0000256" key="5">
    <source>
        <dbReference type="ARBA" id="ARBA00022475"/>
    </source>
</evidence>
<evidence type="ECO:0000313" key="10">
    <source>
        <dbReference type="EMBL" id="KAK9981411.1"/>
    </source>
</evidence>
<dbReference type="PANTHER" id="PTHR10656:SF8">
    <property type="entry name" value="INOSITOL 1,4,5-TRISPHOSPHATE RECEPTOR-INTERACTING PROTEIN"/>
    <property type="match status" value="1"/>
</dbReference>
<dbReference type="SMART" id="SM01265">
    <property type="entry name" value="Mab-21"/>
    <property type="match status" value="1"/>
</dbReference>
<dbReference type="GO" id="GO:0005640">
    <property type="term" value="C:nuclear outer membrane"/>
    <property type="evidence" value="ECO:0007669"/>
    <property type="project" value="UniProtKB-SubCell"/>
</dbReference>
<dbReference type="InterPro" id="IPR026250">
    <property type="entry name" value="ITPRIP-like"/>
</dbReference>
<evidence type="ECO:0000256" key="9">
    <source>
        <dbReference type="SAM" id="MobiDB-lite"/>
    </source>
</evidence>
<organism evidence="10 11">
    <name type="scientific">Culter alburnus</name>
    <name type="common">Topmouth culter</name>
    <dbReference type="NCBI Taxonomy" id="194366"/>
    <lineage>
        <taxon>Eukaryota</taxon>
        <taxon>Metazoa</taxon>
        <taxon>Chordata</taxon>
        <taxon>Craniata</taxon>
        <taxon>Vertebrata</taxon>
        <taxon>Euteleostomi</taxon>
        <taxon>Actinopterygii</taxon>
        <taxon>Neopterygii</taxon>
        <taxon>Teleostei</taxon>
        <taxon>Ostariophysi</taxon>
        <taxon>Cypriniformes</taxon>
        <taxon>Xenocyprididae</taxon>
        <taxon>Xenocypridinae</taxon>
        <taxon>Culter</taxon>
    </lineage>
</organism>
<evidence type="ECO:0000256" key="6">
    <source>
        <dbReference type="ARBA" id="ARBA00023054"/>
    </source>
</evidence>
<dbReference type="InterPro" id="IPR024810">
    <property type="entry name" value="MAB21L/cGLR"/>
</dbReference>
<name>A0AAW2B626_CULAL</name>
<keyword evidence="5" id="KW-1003">Cell membrane</keyword>
<reference evidence="10 11" key="1">
    <citation type="submission" date="2024-05" db="EMBL/GenBank/DDBJ databases">
        <title>A high-quality chromosomal-level genome assembly of Topmouth culter (Culter alburnus).</title>
        <authorList>
            <person name="Zhao H."/>
        </authorList>
    </citation>
    <scope>NUCLEOTIDE SEQUENCE [LARGE SCALE GENOMIC DNA]</scope>
    <source>
        <strain evidence="10">CATC2023</strain>
        <tissue evidence="10">Muscle</tissue>
    </source>
</reference>
<evidence type="ECO:0000256" key="7">
    <source>
        <dbReference type="ARBA" id="ARBA00023180"/>
    </source>
</evidence>